<reference evidence="2" key="1">
    <citation type="submission" date="2019-08" db="EMBL/GenBank/DDBJ databases">
        <authorList>
            <person name="Kucharzyk K."/>
            <person name="Murdoch R.W."/>
            <person name="Higgins S."/>
            <person name="Loffler F."/>
        </authorList>
    </citation>
    <scope>NUCLEOTIDE SEQUENCE</scope>
</reference>
<organism evidence="2">
    <name type="scientific">bioreactor metagenome</name>
    <dbReference type="NCBI Taxonomy" id="1076179"/>
    <lineage>
        <taxon>unclassified sequences</taxon>
        <taxon>metagenomes</taxon>
        <taxon>ecological metagenomes</taxon>
    </lineage>
</organism>
<dbReference type="EMBL" id="VSSQ01075584">
    <property type="protein sequence ID" value="MPN26147.1"/>
    <property type="molecule type" value="Genomic_DNA"/>
</dbReference>
<evidence type="ECO:0000313" key="2">
    <source>
        <dbReference type="EMBL" id="MPN26147.1"/>
    </source>
</evidence>
<dbReference type="AlphaFoldDB" id="A0A645GGT2"/>
<feature type="compositionally biased region" description="Low complexity" evidence="1">
    <location>
        <begin position="25"/>
        <end position="42"/>
    </location>
</feature>
<protein>
    <submittedName>
        <fullName evidence="2">Uncharacterized protein</fullName>
    </submittedName>
</protein>
<proteinExistence type="predicted"/>
<feature type="region of interest" description="Disordered" evidence="1">
    <location>
        <begin position="1"/>
        <end position="48"/>
    </location>
</feature>
<sequence>MRAASKRPVNPTRAHSRPVKKGVFLSLGGRSMRPSSSGSTPRARAGRESVTRLIQRIWTGFKIVQPTSVAASMVITSPQLEERRNRTALWMLSKIRRPSRTATTMVAKLSSVSTMSDAPLETSVPVMPMPTPISADLRAGASFTPSPVMETIFPRFCQAATMRLLCSGATRA</sequence>
<comment type="caution">
    <text evidence="2">The sequence shown here is derived from an EMBL/GenBank/DDBJ whole genome shotgun (WGS) entry which is preliminary data.</text>
</comment>
<evidence type="ECO:0000256" key="1">
    <source>
        <dbReference type="SAM" id="MobiDB-lite"/>
    </source>
</evidence>
<gene>
    <name evidence="2" type="ORF">SDC9_173571</name>
</gene>
<accession>A0A645GGT2</accession>
<name>A0A645GGT2_9ZZZZ</name>